<dbReference type="EMBL" id="KV477158">
    <property type="protein sequence ID" value="OCT55689.1"/>
    <property type="molecule type" value="Genomic_DNA"/>
</dbReference>
<name>A0A974BPD9_XENLA</name>
<protein>
    <submittedName>
        <fullName evidence="1">Uncharacterized protein</fullName>
    </submittedName>
</protein>
<evidence type="ECO:0000313" key="1">
    <source>
        <dbReference type="EMBL" id="OCT55689.1"/>
    </source>
</evidence>
<organism evidence="1">
    <name type="scientific">Xenopus laevis</name>
    <name type="common">African clawed frog</name>
    <dbReference type="NCBI Taxonomy" id="8355"/>
    <lineage>
        <taxon>Eukaryota</taxon>
        <taxon>Metazoa</taxon>
        <taxon>Chordata</taxon>
        <taxon>Craniata</taxon>
        <taxon>Vertebrata</taxon>
        <taxon>Euteleostomi</taxon>
        <taxon>Amphibia</taxon>
        <taxon>Batrachia</taxon>
        <taxon>Anura</taxon>
        <taxon>Pipoidea</taxon>
        <taxon>Pipidae</taxon>
        <taxon>Xenopodinae</taxon>
        <taxon>Xenopus</taxon>
        <taxon>Xenopus</taxon>
    </lineage>
</organism>
<sequence>MPSDRNWLQPVMYKKCHCDHNWDNNDSFECAFGAAACKKIPKKPKKMHHALATRQSIICVEFLYLPGLFQHTNYT</sequence>
<gene>
    <name evidence="1" type="ORF">XELAEV_18000095mg</name>
</gene>
<reference evidence="1" key="1">
    <citation type="submission" date="2016-05" db="EMBL/GenBank/DDBJ databases">
        <title>WGS assembly of Xenopus laevis.</title>
        <authorList>
            <person name="Session A."/>
            <person name="Uno Y."/>
            <person name="Kwon T."/>
            <person name="Chapman J."/>
            <person name="Toyoda A."/>
            <person name="Takahashi S."/>
            <person name="Fukui A."/>
            <person name="Hikosaka A."/>
            <person name="Putnam N."/>
            <person name="Stites J."/>
            <person name="Van Heeringen S."/>
            <person name="Quigley I."/>
            <person name="Heinz S."/>
            <person name="Hellsten U."/>
            <person name="Lyons J."/>
            <person name="Suzuki A."/>
            <person name="Kondo M."/>
            <person name="Ogino H."/>
            <person name="Ochi H."/>
            <person name="Bogdanovic O."/>
            <person name="Lister R."/>
            <person name="Georgiou G."/>
            <person name="Paranjpe S."/>
            <person name="Van Kruijsbergen I."/>
            <person name="Mozaffari S."/>
            <person name="Shu S."/>
            <person name="Schmutz J."/>
            <person name="Jenkins J."/>
            <person name="Grimwood J."/>
            <person name="Carlson J."/>
            <person name="Mitros T."/>
            <person name="Simakov O."/>
            <person name="Heald R."/>
            <person name="Miller K."/>
            <person name="Haudenschild C."/>
            <person name="Kuroki Y."/>
            <person name="Tanaka T."/>
            <person name="Michiue T."/>
            <person name="Watanabe M."/>
            <person name="Kinoshita T."/>
            <person name="Ohta Y."/>
            <person name="Mawaribuchi S."/>
            <person name="Suzuki Y."/>
            <person name="Haramoto Y."/>
            <person name="Yamamoto T."/>
            <person name="Takagi C."/>
            <person name="Kitzman J."/>
            <person name="Shendure J."/>
            <person name="Nakayama T."/>
            <person name="Izutsu Y."/>
            <person name="Robert J."/>
            <person name="Dichmann D."/>
            <person name="Flajnik M."/>
            <person name="Houston D."/>
            <person name="Marcotte E."/>
            <person name="Wallingford J."/>
            <person name="Ito Y."/>
            <person name="Asashima M."/>
            <person name="Ueno N."/>
            <person name="Matsuda Y."/>
            <person name="Jan Veenstra G."/>
            <person name="Fujiyama A."/>
            <person name="Harland R."/>
            <person name="Taira M."/>
            <person name="Rokhsar D.S."/>
        </authorList>
    </citation>
    <scope>NUCLEOTIDE SEQUENCE</scope>
    <source>
        <strain evidence="1">J</strain>
        <tissue evidence="1">Blood</tissue>
    </source>
</reference>
<accession>A0A974BPD9</accession>
<dbReference type="Proteomes" id="UP000694892">
    <property type="component" value="Unassembled WGS sequence"/>
</dbReference>
<proteinExistence type="predicted"/>
<dbReference type="AlphaFoldDB" id="A0A974BPD9"/>